<sequence>MGKILACKDPNQISLIYETVSNIFAKLSKNVPEPRQHLYVRQVIDNCDTADTFLSDLMFPSLSTVKRQCPICLVVRSIYNYCHYKCGHSICAHCSVAMPKDKCYLKCVDSALLTIGIGIPDEYDSDSKLE</sequence>
<organism evidence="1">
    <name type="scientific">Nesodiprion zhejiangensis nucleopolyhedrovirus</name>
    <dbReference type="NCBI Taxonomy" id="3135970"/>
    <lineage>
        <taxon>Viruses</taxon>
        <taxon>Viruses incertae sedis</taxon>
        <taxon>Naldaviricetes</taxon>
        <taxon>Lefavirales</taxon>
        <taxon>Baculoviridae</taxon>
    </lineage>
</organism>
<gene>
    <name evidence="1" type="ORF">NezhNPV_ORF12</name>
</gene>
<dbReference type="EMBL" id="OR723730">
    <property type="protein sequence ID" value="WYD57057.1"/>
    <property type="molecule type" value="Genomic_DNA"/>
</dbReference>
<protein>
    <submittedName>
        <fullName evidence="1">Uncharacterized protein</fullName>
    </submittedName>
</protein>
<reference evidence="1" key="1">
    <citation type="submission" date="2023-10" db="EMBL/GenBank/DDBJ databases">
        <authorList>
            <person name="Wang Q."/>
        </authorList>
    </citation>
    <scope>NUCLEOTIDE SEQUENCE</scope>
    <source>
        <strain evidence="1">BJZYA2014</strain>
    </source>
</reference>
<accession>A0AAN0LHJ9</accession>
<evidence type="ECO:0000313" key="1">
    <source>
        <dbReference type="EMBL" id="WYD57057.1"/>
    </source>
</evidence>
<name>A0AAN0LHJ9_9BACU</name>
<proteinExistence type="predicted"/>